<dbReference type="EMBL" id="RBVX01000117">
    <property type="protein sequence ID" value="RSL28925.1"/>
    <property type="molecule type" value="Genomic_DNA"/>
</dbReference>
<feature type="transmembrane region" description="Helical" evidence="1">
    <location>
        <begin position="15"/>
        <end position="36"/>
    </location>
</feature>
<dbReference type="AlphaFoldDB" id="A0A3R9QF05"/>
<keyword evidence="1" id="KW-0812">Transmembrane</keyword>
<sequence>MNFFKMYEKSLVKSLVYGFVIGLFYSLLFVPTFDLIPNGTTQIVQSNTPFEYTIKILQISVVIAICSLMINSLYQYYKFKRNN</sequence>
<evidence type="ECO:0000313" key="2">
    <source>
        <dbReference type="EMBL" id="RSL28925.1"/>
    </source>
</evidence>
<feature type="transmembrane region" description="Helical" evidence="1">
    <location>
        <begin position="56"/>
        <end position="77"/>
    </location>
</feature>
<protein>
    <submittedName>
        <fullName evidence="2">Uncharacterized protein</fullName>
    </submittedName>
</protein>
<keyword evidence="1" id="KW-0472">Membrane</keyword>
<reference evidence="2 3" key="1">
    <citation type="submission" date="2018-10" db="EMBL/GenBank/DDBJ databases">
        <title>Draft genome sequence of Bacillus salarius IM0101, isolated from a hypersaline soil in Inner Mongolia, China.</title>
        <authorList>
            <person name="Yamprayoonswat W."/>
            <person name="Boonvisut S."/>
            <person name="Jumpathong W."/>
            <person name="Sittihan S."/>
            <person name="Ruangsuj P."/>
            <person name="Wanthongcharoen S."/>
            <person name="Thongpramul N."/>
            <person name="Pimmason S."/>
            <person name="Yu B."/>
            <person name="Yasawong M."/>
        </authorList>
    </citation>
    <scope>NUCLEOTIDE SEQUENCE [LARGE SCALE GENOMIC DNA]</scope>
    <source>
        <strain evidence="2 3">IM0101</strain>
    </source>
</reference>
<name>A0A3R9QF05_9BACI</name>
<keyword evidence="1" id="KW-1133">Transmembrane helix</keyword>
<keyword evidence="3" id="KW-1185">Reference proteome</keyword>
<comment type="caution">
    <text evidence="2">The sequence shown here is derived from an EMBL/GenBank/DDBJ whole genome shotgun (WGS) entry which is preliminary data.</text>
</comment>
<gene>
    <name evidence="2" type="ORF">D7Z54_33925</name>
</gene>
<accession>A0A3R9QF05</accession>
<dbReference type="Proteomes" id="UP000275076">
    <property type="component" value="Unassembled WGS sequence"/>
</dbReference>
<evidence type="ECO:0000256" key="1">
    <source>
        <dbReference type="SAM" id="Phobius"/>
    </source>
</evidence>
<organism evidence="2 3">
    <name type="scientific">Salibacterium salarium</name>
    <dbReference type="NCBI Taxonomy" id="284579"/>
    <lineage>
        <taxon>Bacteria</taxon>
        <taxon>Bacillati</taxon>
        <taxon>Bacillota</taxon>
        <taxon>Bacilli</taxon>
        <taxon>Bacillales</taxon>
        <taxon>Bacillaceae</taxon>
    </lineage>
</organism>
<proteinExistence type="predicted"/>
<evidence type="ECO:0000313" key="3">
    <source>
        <dbReference type="Proteomes" id="UP000275076"/>
    </source>
</evidence>